<name>A0A4U5LRF2_STECR</name>
<dbReference type="PROSITE" id="PS00973">
    <property type="entry name" value="USP_2"/>
    <property type="match status" value="1"/>
</dbReference>
<sequence>MTKSSTAAVNSELISEFNGELTHPTQKDDTGVIQDPSYFSELDFTTFQSWIFEKDLVKTLFRNNLHTSAYIDRLERILRLFVLTGSFRHEDFVTMWAFDVNSHDVIQRNVYGLLSRLAPILGKEIVEEIPQRITGRWSQLESYRDRKNLFDLMYKICSDQLTSVRYNCPTLPPSIGCVVDAIWMLMETDVAWAPKLVRLHVELLERMCDVFRNADECKMCLATYMEADLRILTGVFDPPMTLHRRFTAFTHLCFLMAQRTTGGYMFASWKQTHEAEEMVARLFGIGNEIGREPLESPSDYLGAIYSIIEFCDRNGLPLDAYPTDVENVVVNSVNMIRVSVCDVNEAAMRKEPPNENVIRMNLDLIKRLFQLLTADKMVEVSLGADGLVDILLHKFLFPVSKAFYEGKKSLSAMKNNPTLPNVLPRSSTMAERIGPPPEDALKVPSIPKSATMSDLPTRQRDMTFNNDLLCLACQVLVDISCHNVDVLRCISTGVQNMFSYGGVLPSDVIWDFEPQHFIRRTTSFVGLKNGGATCYMNAIFQQMFWSLPVRREILSLDVLASWKKQKEMEREANGFQEPKEDERMQEDETSVMEIVEDRQEVENGSLNDSVEMMKEETEMIELNPSDEVIDLAADEYPSDLPYQCQVLAALQFVFQQLENKELSYCHPKKFWEVFKSTAGYVISTRVQEDANEFWVRLAETVDDAMKLCGAPKIFEEVFGGKVVHQKVGIDGCPHRFEREEAFMQFGIDVVSHQQLTDSLQQHVNGERMDSDNAAYCDLCDQNMPCIRREAFRELPSILSFQLKRFDFEWERNAAVKFNDYFEFPMELDMYPYTYEGIEEKEKQGRGMHDKKEKQKGEGMNDSSSSASTIYSKSCMYRLKGVVVHAGEADGGHYYSFVRLKDEDKEGPERWYKFDDIDINESAVGAEQWFGGEQSSSYEMFLPENKKQKKRYNAYIILYERVNEDSSESLENGIVAAESQNGLSPAENHEKFAREVAELQNLHLQEKYSELYFHFMTTWAEKIADRIQMLIKHGTHNAKIFGNVHEGARREAITKLCLNPFHSNLATAAIEIFSLFMFNNGLHSRRALLKDFPINDLCLALRWKRAMIIMLELPPCREWFCSNVMLQKKVIQLYLLDAPAQEVRNFFAHIIITILNGMEAVPLEEVLTKVTHRSEFVNLSFAQPDDTIADIIIRLLMIIPNNSPKSLLKHPAGFFEILWHLSRSPYRREKLHKHDVLFRLLQMCLDDNHIRYLLQDRNILVVVAQLMRSLALFKGLSNRSYAENPFGHRDQPEGFQISKTVAGVMVQMDNVKKVVQLMLDEFSAHEDEIETAYKIMGFLSYENMLIGKRLLHCFEFENPKTREHLENYLNCFFSFLVIDDSCMDERIFLGLFGEPQGFRGYINILYDLVDRHYGRTYVMYKKLVRFLQEKPDILEKLQEQAVIYDLFQECTIWFDTQMQENRRHRSNDWNYDLLQNDLGSQCRTKLGRTHSANQILESEIVKSVLQDVDDTADVTDPNHILEMATEQHGLPGRSVDNGLARSRSGSPDDFESVVSQSDWDGRDDWEVKKQHLQATLQSQLSTAIANRGQHMTSPEPATQWPDDFPGPKPGPISPCPPLRRMNARENMNFSPRNGMEMNPEVEYALEDFGVHCQSDDDESVEAIPEHLNNAQPISDDDDDDDDSLEAPEPDADCMNDASDDERPRRTDFNGLCRSSY</sequence>
<keyword evidence="2" id="KW-0645">Protease</keyword>
<dbReference type="InterPro" id="IPR038765">
    <property type="entry name" value="Papain-like_cys_pep_sf"/>
</dbReference>
<dbReference type="GO" id="GO:0006508">
    <property type="term" value="P:proteolysis"/>
    <property type="evidence" value="ECO:0007669"/>
    <property type="project" value="UniProtKB-KW"/>
</dbReference>
<proteinExistence type="inferred from homology"/>
<dbReference type="Gene3D" id="3.90.70.10">
    <property type="entry name" value="Cysteine proteinases"/>
    <property type="match status" value="1"/>
</dbReference>
<reference evidence="7 8" key="1">
    <citation type="journal article" date="2015" name="Genome Biol.">
        <title>Comparative genomics of Steinernema reveals deeply conserved gene regulatory networks.</title>
        <authorList>
            <person name="Dillman A.R."/>
            <person name="Macchietto M."/>
            <person name="Porter C.F."/>
            <person name="Rogers A."/>
            <person name="Williams B."/>
            <person name="Antoshechkin I."/>
            <person name="Lee M.M."/>
            <person name="Goodwin Z."/>
            <person name="Lu X."/>
            <person name="Lewis E.E."/>
            <person name="Goodrich-Blair H."/>
            <person name="Stock S.P."/>
            <person name="Adams B.J."/>
            <person name="Sternberg P.W."/>
            <person name="Mortazavi A."/>
        </authorList>
    </citation>
    <scope>NUCLEOTIDE SEQUENCE [LARGE SCALE GENOMIC DNA]</scope>
    <source>
        <strain evidence="7 8">ALL</strain>
    </source>
</reference>
<keyword evidence="4" id="KW-0378">Hydrolase</keyword>
<dbReference type="PROSITE" id="PS00972">
    <property type="entry name" value="USP_1"/>
    <property type="match status" value="1"/>
</dbReference>
<evidence type="ECO:0000259" key="6">
    <source>
        <dbReference type="PROSITE" id="PS50235"/>
    </source>
</evidence>
<feature type="domain" description="USP" evidence="6">
    <location>
        <begin position="525"/>
        <end position="961"/>
    </location>
</feature>
<dbReference type="Pfam" id="PF25010">
    <property type="entry name" value="ARM_UBP24_USP9X-Y"/>
    <property type="match status" value="1"/>
</dbReference>
<dbReference type="OrthoDB" id="289038at2759"/>
<evidence type="ECO:0000313" key="8">
    <source>
        <dbReference type="Proteomes" id="UP000298663"/>
    </source>
</evidence>
<feature type="region of interest" description="Disordered" evidence="5">
    <location>
        <begin position="840"/>
        <end position="866"/>
    </location>
</feature>
<feature type="compositionally biased region" description="Acidic residues" evidence="5">
    <location>
        <begin position="1673"/>
        <end position="1698"/>
    </location>
</feature>
<reference evidence="7 8" key="2">
    <citation type="journal article" date="2019" name="G3 (Bethesda)">
        <title>Hybrid Assembly of the Genome of the Entomopathogenic Nematode Steinernema carpocapsae Identifies the X-Chromosome.</title>
        <authorList>
            <person name="Serra L."/>
            <person name="Macchietto M."/>
            <person name="Macias-Munoz A."/>
            <person name="McGill C.J."/>
            <person name="Rodriguez I.M."/>
            <person name="Rodriguez B."/>
            <person name="Murad R."/>
            <person name="Mortazavi A."/>
        </authorList>
    </citation>
    <scope>NUCLEOTIDE SEQUENCE [LARGE SCALE GENOMIC DNA]</scope>
    <source>
        <strain evidence="7 8">ALL</strain>
    </source>
</reference>
<dbReference type="SUPFAM" id="SSF54001">
    <property type="entry name" value="Cysteine proteinases"/>
    <property type="match status" value="1"/>
</dbReference>
<dbReference type="Pfam" id="PF00443">
    <property type="entry name" value="UCH"/>
    <property type="match status" value="1"/>
</dbReference>
<evidence type="ECO:0000256" key="1">
    <source>
        <dbReference type="ARBA" id="ARBA00009085"/>
    </source>
</evidence>
<dbReference type="PROSITE" id="PS50235">
    <property type="entry name" value="USP_3"/>
    <property type="match status" value="1"/>
</dbReference>
<dbReference type="InterPro" id="IPR028889">
    <property type="entry name" value="USP"/>
</dbReference>
<feature type="compositionally biased region" description="Pro residues" evidence="5">
    <location>
        <begin position="1603"/>
        <end position="1616"/>
    </location>
</feature>
<dbReference type="InterPro" id="IPR056850">
    <property type="entry name" value="ARM_UBP34_24_USP9X_Y"/>
</dbReference>
<feature type="compositionally biased region" description="Basic and acidic residues" evidence="5">
    <location>
        <begin position="840"/>
        <end position="858"/>
    </location>
</feature>
<feature type="compositionally biased region" description="Polar residues" evidence="5">
    <location>
        <begin position="1585"/>
        <end position="1595"/>
    </location>
</feature>
<dbReference type="EMBL" id="AZBU02000013">
    <property type="protein sequence ID" value="TKR58569.1"/>
    <property type="molecule type" value="Genomic_DNA"/>
</dbReference>
<keyword evidence="3" id="KW-0833">Ubl conjugation pathway</keyword>
<feature type="region of interest" description="Disordered" evidence="5">
    <location>
        <begin position="1585"/>
        <end position="1617"/>
    </location>
</feature>
<dbReference type="Proteomes" id="UP000298663">
    <property type="component" value="Unassembled WGS sequence"/>
</dbReference>
<dbReference type="GO" id="GO:0004843">
    <property type="term" value="F:cysteine-type deubiquitinase activity"/>
    <property type="evidence" value="ECO:0007669"/>
    <property type="project" value="InterPro"/>
</dbReference>
<dbReference type="GO" id="GO:0005634">
    <property type="term" value="C:nucleus"/>
    <property type="evidence" value="ECO:0007669"/>
    <property type="project" value="TreeGrafter"/>
</dbReference>
<protein>
    <recommendedName>
        <fullName evidence="6">USP domain-containing protein</fullName>
    </recommendedName>
</protein>
<dbReference type="PANTHER" id="PTHR24006">
    <property type="entry name" value="UBIQUITIN CARBOXYL-TERMINAL HYDROLASE"/>
    <property type="match status" value="1"/>
</dbReference>
<dbReference type="InterPro" id="IPR018200">
    <property type="entry name" value="USP_CS"/>
</dbReference>
<evidence type="ECO:0000313" key="7">
    <source>
        <dbReference type="EMBL" id="TKR58569.1"/>
    </source>
</evidence>
<feature type="region of interest" description="Disordered" evidence="5">
    <location>
        <begin position="1652"/>
        <end position="1715"/>
    </location>
</feature>
<organism evidence="7 8">
    <name type="scientific">Steinernema carpocapsae</name>
    <name type="common">Entomopathogenic nematode</name>
    <dbReference type="NCBI Taxonomy" id="34508"/>
    <lineage>
        <taxon>Eukaryota</taxon>
        <taxon>Metazoa</taxon>
        <taxon>Ecdysozoa</taxon>
        <taxon>Nematoda</taxon>
        <taxon>Chromadorea</taxon>
        <taxon>Rhabditida</taxon>
        <taxon>Tylenchina</taxon>
        <taxon>Panagrolaimomorpha</taxon>
        <taxon>Strongyloidoidea</taxon>
        <taxon>Steinernematidae</taxon>
        <taxon>Steinernema</taxon>
    </lineage>
</organism>
<evidence type="ECO:0000256" key="2">
    <source>
        <dbReference type="ARBA" id="ARBA00022670"/>
    </source>
</evidence>
<dbReference type="InterPro" id="IPR050164">
    <property type="entry name" value="Peptidase_C19"/>
</dbReference>
<dbReference type="FunFam" id="3.90.70.10:FF:000022">
    <property type="entry name" value="Ubiquitin carboxyl-terminal hydrolase 24"/>
    <property type="match status" value="1"/>
</dbReference>
<dbReference type="PANTHER" id="PTHR24006:SF925">
    <property type="entry name" value="UBIQUITINYL HYDROLASE 1"/>
    <property type="match status" value="1"/>
</dbReference>
<dbReference type="GO" id="GO:0005829">
    <property type="term" value="C:cytosol"/>
    <property type="evidence" value="ECO:0007669"/>
    <property type="project" value="TreeGrafter"/>
</dbReference>
<comment type="caution">
    <text evidence="7">The sequence shown here is derived from an EMBL/GenBank/DDBJ whole genome shotgun (WGS) entry which is preliminary data.</text>
</comment>
<evidence type="ECO:0000256" key="5">
    <source>
        <dbReference type="SAM" id="MobiDB-lite"/>
    </source>
</evidence>
<evidence type="ECO:0000256" key="4">
    <source>
        <dbReference type="ARBA" id="ARBA00022801"/>
    </source>
</evidence>
<evidence type="ECO:0000256" key="3">
    <source>
        <dbReference type="ARBA" id="ARBA00022786"/>
    </source>
</evidence>
<dbReference type="GO" id="GO:0016477">
    <property type="term" value="P:cell migration"/>
    <property type="evidence" value="ECO:0007669"/>
    <property type="project" value="TreeGrafter"/>
</dbReference>
<keyword evidence="8" id="KW-1185">Reference proteome</keyword>
<feature type="region of interest" description="Disordered" evidence="5">
    <location>
        <begin position="1526"/>
        <end position="1556"/>
    </location>
</feature>
<comment type="similarity">
    <text evidence="1">Belongs to the peptidase C19 family.</text>
</comment>
<accession>A0A4U5LRF2</accession>
<dbReference type="GO" id="GO:0016579">
    <property type="term" value="P:protein deubiquitination"/>
    <property type="evidence" value="ECO:0007669"/>
    <property type="project" value="InterPro"/>
</dbReference>
<gene>
    <name evidence="7" type="ORF">L596_029998</name>
</gene>
<dbReference type="InterPro" id="IPR001394">
    <property type="entry name" value="Peptidase_C19_UCH"/>
</dbReference>